<evidence type="ECO:0000256" key="1">
    <source>
        <dbReference type="ARBA" id="ARBA00022603"/>
    </source>
</evidence>
<dbReference type="Pfam" id="PF01170">
    <property type="entry name" value="UPF0020"/>
    <property type="match status" value="1"/>
</dbReference>
<feature type="domain" description="THUMP" evidence="5">
    <location>
        <begin position="49"/>
        <end position="160"/>
    </location>
</feature>
<dbReference type="PROSITE" id="PS00092">
    <property type="entry name" value="N6_MTASE"/>
    <property type="match status" value="1"/>
</dbReference>
<dbReference type="PANTHER" id="PTHR47313:SF1">
    <property type="entry name" value="RIBOSOMAL RNA LARGE SUBUNIT METHYLTRANSFERASE K_L"/>
    <property type="match status" value="1"/>
</dbReference>
<dbReference type="SMART" id="SM00981">
    <property type="entry name" value="THUMP"/>
    <property type="match status" value="1"/>
</dbReference>
<dbReference type="InterPro" id="IPR054170">
    <property type="entry name" value="RlmL_1st"/>
</dbReference>
<dbReference type="Proteomes" id="UP000406256">
    <property type="component" value="Unassembled WGS sequence"/>
</dbReference>
<feature type="compositionally biased region" description="Basic and acidic residues" evidence="4">
    <location>
        <begin position="329"/>
        <end position="344"/>
    </location>
</feature>
<dbReference type="OrthoDB" id="9809404at2"/>
<dbReference type="PANTHER" id="PTHR47313">
    <property type="entry name" value="RIBOSOMAL RNA LARGE SUBUNIT METHYLTRANSFERASE K/L"/>
    <property type="match status" value="1"/>
</dbReference>
<name>A0A5E4WZP7_9BURK</name>
<dbReference type="InterPro" id="IPR002052">
    <property type="entry name" value="DNA_methylase_N6_adenine_CS"/>
</dbReference>
<dbReference type="Gene3D" id="3.40.50.150">
    <property type="entry name" value="Vaccinia Virus protein VP39"/>
    <property type="match status" value="1"/>
</dbReference>
<dbReference type="CDD" id="cd11715">
    <property type="entry name" value="THUMP_AdoMetMT"/>
    <property type="match status" value="1"/>
</dbReference>
<protein>
    <submittedName>
        <fullName evidence="6">RNA methylase</fullName>
    </submittedName>
</protein>
<keyword evidence="2" id="KW-0808">Transferase</keyword>
<dbReference type="EMBL" id="CABPSB010000013">
    <property type="protein sequence ID" value="VVE29509.1"/>
    <property type="molecule type" value="Genomic_DNA"/>
</dbReference>
<dbReference type="GO" id="GO:0003723">
    <property type="term" value="F:RNA binding"/>
    <property type="evidence" value="ECO:0007669"/>
    <property type="project" value="UniProtKB-UniRule"/>
</dbReference>
<gene>
    <name evidence="6" type="ORF">PAN31108_03556</name>
</gene>
<feature type="region of interest" description="Disordered" evidence="4">
    <location>
        <begin position="329"/>
        <end position="353"/>
    </location>
</feature>
<dbReference type="SUPFAM" id="SSF53335">
    <property type="entry name" value="S-adenosyl-L-methionine-dependent methyltransferases"/>
    <property type="match status" value="1"/>
</dbReference>
<dbReference type="PROSITE" id="PS51165">
    <property type="entry name" value="THUMP"/>
    <property type="match status" value="1"/>
</dbReference>
<accession>A0A5E4WZP7</accession>
<organism evidence="6 7">
    <name type="scientific">Pandoraea anhela</name>
    <dbReference type="NCBI Taxonomy" id="2508295"/>
    <lineage>
        <taxon>Bacteria</taxon>
        <taxon>Pseudomonadati</taxon>
        <taxon>Pseudomonadota</taxon>
        <taxon>Betaproteobacteria</taxon>
        <taxon>Burkholderiales</taxon>
        <taxon>Burkholderiaceae</taxon>
        <taxon>Pandoraea</taxon>
    </lineage>
</organism>
<dbReference type="PRINTS" id="PR00507">
    <property type="entry name" value="N12N6MTFRASE"/>
</dbReference>
<sequence length="441" mass="48283">MASFEFFAPCPRGLEEALAAELAELGRLAPISVGKQVPGGVHFAGPWAAGMAANLHSRIASRVLLRVAQQGYRTEQDIYEFALRQRWEDWFGYQQTLRVDVTGIKAPVRSLEFVTLRVKDAVCDRLREKTGARPNIDTAQPDVRVFAFLTATDATLYLDTSGEPLFKRGWRLDKGAAPLRENLAAGILRLAGWRTDTAADMVLYDPMCGSGTFLAEAAQIALGVPAGAGRRFGFEKLKGYDITAWQSLKVQASDAQRDARVRGAPATIFGSDISGDMLLKSRANLECAGVGDIGLKQVDARDMSPPVDRPGIIVANPPYGERIEVRGRRAPRDADDGDSLDMHGNRGGAFQRNQPDGVDAAFFRAFGDVLKQRFTGWSAFLLTADMSLPGQMRLRESRRTPLYNGALECRLFRFDLIAGSVRKRVERGEGDSEAQREGGDA</sequence>
<dbReference type="InterPro" id="IPR029063">
    <property type="entry name" value="SAM-dependent_MTases_sf"/>
</dbReference>
<evidence type="ECO:0000313" key="6">
    <source>
        <dbReference type="EMBL" id="VVE29509.1"/>
    </source>
</evidence>
<evidence type="ECO:0000259" key="5">
    <source>
        <dbReference type="PROSITE" id="PS51165"/>
    </source>
</evidence>
<evidence type="ECO:0000256" key="3">
    <source>
        <dbReference type="PROSITE-ProRule" id="PRU00529"/>
    </source>
</evidence>
<dbReference type="Pfam" id="PF22020">
    <property type="entry name" value="RlmL_1st"/>
    <property type="match status" value="1"/>
</dbReference>
<dbReference type="GO" id="GO:0070043">
    <property type="term" value="F:rRNA (guanine-N7-)-methyltransferase activity"/>
    <property type="evidence" value="ECO:0007669"/>
    <property type="project" value="TreeGrafter"/>
</dbReference>
<dbReference type="Pfam" id="PF02926">
    <property type="entry name" value="THUMP"/>
    <property type="match status" value="1"/>
</dbReference>
<dbReference type="GO" id="GO:0008990">
    <property type="term" value="F:rRNA (guanine-N2-)-methyltransferase activity"/>
    <property type="evidence" value="ECO:0007669"/>
    <property type="project" value="TreeGrafter"/>
</dbReference>
<dbReference type="RefSeq" id="WP_150670141.1">
    <property type="nucleotide sequence ID" value="NZ_CABPSB010000013.1"/>
</dbReference>
<dbReference type="InterPro" id="IPR000241">
    <property type="entry name" value="RlmKL-like_Mtase"/>
</dbReference>
<keyword evidence="3" id="KW-0694">RNA-binding</keyword>
<keyword evidence="7" id="KW-1185">Reference proteome</keyword>
<evidence type="ECO:0000256" key="2">
    <source>
        <dbReference type="ARBA" id="ARBA00022679"/>
    </source>
</evidence>
<dbReference type="AlphaFoldDB" id="A0A5E4WZP7"/>
<evidence type="ECO:0000256" key="4">
    <source>
        <dbReference type="SAM" id="MobiDB-lite"/>
    </source>
</evidence>
<reference evidence="6 7" key="1">
    <citation type="submission" date="2019-08" db="EMBL/GenBank/DDBJ databases">
        <authorList>
            <person name="Peeters C."/>
        </authorList>
    </citation>
    <scope>NUCLEOTIDE SEQUENCE [LARGE SCALE GENOMIC DNA]</scope>
    <source>
        <strain evidence="6 7">LMG 31108</strain>
    </source>
</reference>
<dbReference type="InterPro" id="IPR004114">
    <property type="entry name" value="THUMP_dom"/>
</dbReference>
<keyword evidence="1 6" id="KW-0489">Methyltransferase</keyword>
<evidence type="ECO:0000313" key="7">
    <source>
        <dbReference type="Proteomes" id="UP000406256"/>
    </source>
</evidence>
<proteinExistence type="predicted"/>
<dbReference type="Gene3D" id="3.30.2130.30">
    <property type="match status" value="1"/>
</dbReference>